<reference evidence="2" key="1">
    <citation type="submission" date="2021-02" db="EMBL/GenBank/DDBJ databases">
        <authorList>
            <person name="Nowell W R."/>
        </authorList>
    </citation>
    <scope>NUCLEOTIDE SEQUENCE</scope>
</reference>
<dbReference type="Proteomes" id="UP000663891">
    <property type="component" value="Unassembled WGS sequence"/>
</dbReference>
<feature type="transmembrane region" description="Helical" evidence="1">
    <location>
        <begin position="349"/>
        <end position="371"/>
    </location>
</feature>
<proteinExistence type="predicted"/>
<sequence>MISRRIKEIYKKRVQFIKAFNLFASIPPSTDEHDLRNEILSTRLFIFLLTLCLVVLLIYNSLISVIRTDILKTPSFQEYEQLYSKYSKTLTCPCKTIGINYTDILHINYTLHQVCTSIFITKDWISYLTYTGDSNTIYGDDFRSNGRFTFQALVVFCKLANRTVSDSLAEFLLNMYISATVTPLELFQSQILTFIDQFNSSITNNFLRSFDLVLSTTHTNAFYSGVGSQSAKCSRPFSIKYTDGTPLFVVPGLFDGCYIVKALLQSTLECFYSQTCIIQLQSHYNYNSTMNIKSLNASSKTKYSVHSTVQHLLNQLMIEEWNANDKYENYYNKCQPIECSYSYKTRNGIVYIITALLGLVGGLITVLKIVVPNLVKFIRRKKQPETSRNDFLKNPSLQKYEELYSKYPKTLTCPCKTIRINYTDILHINYTLHQVCTSIFITKDWISYLTYTGDSNTIYGDDFRSNGRFTFQALVVFCKLANRTVSDSLAEFLLNMYISATVTPLELFQSQILTFIDQFNSSITNNFLRTLDLVRSTTHTNALFSALRTNYVPYLSSPCYAIYSKSSMYSDCYCYFSDKCVIPSSIKNSNSTPLFVVPGLYDGCYIVEALLQSTLECFYSQTCIPQLQSYYNSNSTMNTRPLDISSKSKYSVHSTVQHLLNQLMIEEWNANDKYENYYNKCQPIECSYSYKTRNGIVYIITALLGLVGGLITVLKIVVPNLVKFIRRKKQPETSRNTCNQNIPFNTIPDRPPSCNPVTNSSLVCAVSVTFNSIRENVIEIFYFTPTIANSRPPFVETAIFFTDGSLYRHAFHECADCDIYEYAREFVAAMQSLPATAPTVVPQMHNLLVTNDTMSSIECYKGKDENQVASSCLSCSLDIDMHKNSTRTCDIPPMLLLKVNLKETITFNNKRTFHTINIQCARQHCPLGQTLDNMMGGNPNPTAGQMYRYGGYHTAYGYPYTVW</sequence>
<feature type="transmembrane region" description="Helical" evidence="1">
    <location>
        <begin position="44"/>
        <end position="66"/>
    </location>
</feature>
<keyword evidence="1" id="KW-0472">Membrane</keyword>
<keyword evidence="1" id="KW-0812">Transmembrane</keyword>
<keyword evidence="1" id="KW-1133">Transmembrane helix</keyword>
<protein>
    <submittedName>
        <fullName evidence="2">Uncharacterized protein</fullName>
    </submittedName>
</protein>
<dbReference type="OrthoDB" id="10150048at2759"/>
<dbReference type="AlphaFoldDB" id="A0A814WH30"/>
<evidence type="ECO:0000313" key="3">
    <source>
        <dbReference type="Proteomes" id="UP000663891"/>
    </source>
</evidence>
<feature type="transmembrane region" description="Helical" evidence="1">
    <location>
        <begin position="696"/>
        <end position="718"/>
    </location>
</feature>
<organism evidence="2 3">
    <name type="scientific">Adineta steineri</name>
    <dbReference type="NCBI Taxonomy" id="433720"/>
    <lineage>
        <taxon>Eukaryota</taxon>
        <taxon>Metazoa</taxon>
        <taxon>Spiralia</taxon>
        <taxon>Gnathifera</taxon>
        <taxon>Rotifera</taxon>
        <taxon>Eurotatoria</taxon>
        <taxon>Bdelloidea</taxon>
        <taxon>Adinetida</taxon>
        <taxon>Adinetidae</taxon>
        <taxon>Adineta</taxon>
    </lineage>
</organism>
<gene>
    <name evidence="2" type="ORF">VCS650_LOCUS25796</name>
</gene>
<comment type="caution">
    <text evidence="2">The sequence shown here is derived from an EMBL/GenBank/DDBJ whole genome shotgun (WGS) entry which is preliminary data.</text>
</comment>
<evidence type="ECO:0000313" key="2">
    <source>
        <dbReference type="EMBL" id="CAF1203961.1"/>
    </source>
</evidence>
<evidence type="ECO:0000256" key="1">
    <source>
        <dbReference type="SAM" id="Phobius"/>
    </source>
</evidence>
<name>A0A814WH30_9BILA</name>
<accession>A0A814WH30</accession>
<dbReference type="EMBL" id="CAJNON010000336">
    <property type="protein sequence ID" value="CAF1203961.1"/>
    <property type="molecule type" value="Genomic_DNA"/>
</dbReference>